<dbReference type="Proteomes" id="UP001293593">
    <property type="component" value="Unassembled WGS sequence"/>
</dbReference>
<dbReference type="AlphaFoldDB" id="A0AAE1N9L4"/>
<dbReference type="Pfam" id="PF03140">
    <property type="entry name" value="DUF247"/>
    <property type="match status" value="1"/>
</dbReference>
<comment type="caution">
    <text evidence="1">The sequence shown here is derived from an EMBL/GenBank/DDBJ whole genome shotgun (WGS) entry which is preliminary data.</text>
</comment>
<keyword evidence="2" id="KW-1185">Reference proteome</keyword>
<proteinExistence type="predicted"/>
<reference evidence="1" key="1">
    <citation type="submission" date="2023-10" db="EMBL/GenBank/DDBJ databases">
        <title>Chromosome-level genome of the transformable northern wattle, Acacia crassicarpa.</title>
        <authorList>
            <person name="Massaro I."/>
            <person name="Sinha N.R."/>
            <person name="Poethig S."/>
            <person name="Leichty A.R."/>
        </authorList>
    </citation>
    <scope>NUCLEOTIDE SEQUENCE</scope>
    <source>
        <strain evidence="1">Acra3RX</strain>
        <tissue evidence="1">Leaf</tissue>
    </source>
</reference>
<organism evidence="1 2">
    <name type="scientific">Acacia crassicarpa</name>
    <name type="common">northern wattle</name>
    <dbReference type="NCBI Taxonomy" id="499986"/>
    <lineage>
        <taxon>Eukaryota</taxon>
        <taxon>Viridiplantae</taxon>
        <taxon>Streptophyta</taxon>
        <taxon>Embryophyta</taxon>
        <taxon>Tracheophyta</taxon>
        <taxon>Spermatophyta</taxon>
        <taxon>Magnoliopsida</taxon>
        <taxon>eudicotyledons</taxon>
        <taxon>Gunneridae</taxon>
        <taxon>Pentapetalae</taxon>
        <taxon>rosids</taxon>
        <taxon>fabids</taxon>
        <taxon>Fabales</taxon>
        <taxon>Fabaceae</taxon>
        <taxon>Caesalpinioideae</taxon>
        <taxon>mimosoid clade</taxon>
        <taxon>Acacieae</taxon>
        <taxon>Acacia</taxon>
    </lineage>
</organism>
<name>A0AAE1N9L4_9FABA</name>
<dbReference type="EMBL" id="JAWXYG010000001">
    <property type="protein sequence ID" value="KAK4285160.1"/>
    <property type="molecule type" value="Genomic_DNA"/>
</dbReference>
<dbReference type="PANTHER" id="PTHR31170">
    <property type="entry name" value="BNAC04G53230D PROTEIN"/>
    <property type="match status" value="1"/>
</dbReference>
<accession>A0AAE1N9L4</accession>
<dbReference type="PANTHER" id="PTHR31170:SF9">
    <property type="entry name" value="PROTEIN, PUTATIVE (DUF247)-RELATED"/>
    <property type="match status" value="1"/>
</dbReference>
<gene>
    <name evidence="1" type="ORF">QN277_001895</name>
</gene>
<dbReference type="InterPro" id="IPR004158">
    <property type="entry name" value="DUF247_pln"/>
</dbReference>
<protein>
    <submittedName>
        <fullName evidence="1">Uncharacterized protein</fullName>
    </submittedName>
</protein>
<evidence type="ECO:0000313" key="1">
    <source>
        <dbReference type="EMBL" id="KAK4285160.1"/>
    </source>
</evidence>
<evidence type="ECO:0000313" key="2">
    <source>
        <dbReference type="Proteomes" id="UP001293593"/>
    </source>
</evidence>
<sequence length="163" mass="19288">MEAEVFMEIKEIIHHRENGLFSPTCCIYRVPHTIHHLKEDACTPKAVSVGPFHHGSDLRLFDMEMYKQVFFKRFSQQAKTSWSDLVRFVRHLESKVRASYSEKIKLIRKELVKTILVDDSFIMDAKLSQPWLRVTKPRSDDIQFQDQTSHDKFTFTCKIKMPK</sequence>